<evidence type="ECO:0000256" key="2">
    <source>
        <dbReference type="ARBA" id="ARBA00009046"/>
    </source>
</evidence>
<evidence type="ECO:0000313" key="12">
    <source>
        <dbReference type="EMBL" id="KAA5609836.1"/>
    </source>
</evidence>
<dbReference type="SUPFAM" id="SSF52540">
    <property type="entry name" value="P-loop containing nucleoside triphosphate hydrolases"/>
    <property type="match status" value="1"/>
</dbReference>
<evidence type="ECO:0000256" key="5">
    <source>
        <dbReference type="ARBA" id="ARBA00022741"/>
    </source>
</evidence>
<accession>A0A5M6INJ6</accession>
<dbReference type="PANTHER" id="PTHR47963">
    <property type="entry name" value="DEAD-BOX ATP-DEPENDENT RNA HELICASE 47, MITOCHONDRIAL"/>
    <property type="match status" value="1"/>
</dbReference>
<evidence type="ECO:0000256" key="1">
    <source>
        <dbReference type="ARBA" id="ARBA00006847"/>
    </source>
</evidence>
<sequence>MVLLEHPADAVAKTLGSAPEIMLLSLNAHAADVAAVTEALLSLPTISMRLGHLAGFGGPISPSLIARLCVLVALHDAGKVNVGFRNRIRSLPGPTAGHVRPIMDLLFHPLSRGSEQQRRGIRTALITALRLNDVVNWFPDPDQALCAVLAHHGALPATGEADLTLWEPLGTYDPITAARRLGDALPIWFPHAFGPDSPTILPPRFLHAFAGIVTWADWLGSDSTVFGPAGDPWCEDGGTSRLDWARAQARALLERRFIMPAPRQKAAQAPDLASFARLLPGFTPHWAQQQILSAPLPEPGEVRVLEAETGSGKTEAALIHFLRLLAARAVDGLFFALPTRASAVAMQQRVTKKLRDWLGAAAPPVGLAVPGYLRVDDRDGQAQVDWSVLWPDDPADTRHDRGWAVETPKRYLTGAVMVGTIDQLLLGGMRVRHAPLRSGPMLRQLLVIDEVHASDAYMSTLLLNVLDQHRAAGGHTFLMSATLGAAARHRLLHNTLRDPPTLATAREVPYPALLGSQGLICGAPPPDEAAGKAVTVMLDADASPGHAAALAADAASRGARVLVIRNLVRLAQATQSALETLVPSDCLFSPNGRPAPHHARFAVEDRFLLDAELEARFGRDAQSGGIIAVSTQTAEQSLDIDADLLITDLCPCDVLLQRFGRLHRHRRPDRPAGFATPCAIVLAPPIEAIAPSPNGTASHAPLGFGKVYPDLSILAATRLALVANPIWRIPHMNRDLVERTTHPEALKTLALQLGPAWVRHVNEINTGAQIAQITHAKAAWLAWKKALAPLPELDAALATRLGLGRRVARFETPQPGPFGTTIQTLPVPAWMVEGIAPAADPAPEAIRPEPDKLHFRFAGREFVYDRLGLRLAEAA</sequence>
<dbReference type="Gene3D" id="1.10.3210.30">
    <property type="match status" value="1"/>
</dbReference>
<evidence type="ECO:0000259" key="11">
    <source>
        <dbReference type="PROSITE" id="PS51643"/>
    </source>
</evidence>
<dbReference type="PROSITE" id="PS51192">
    <property type="entry name" value="HELICASE_ATP_BIND_1"/>
    <property type="match status" value="1"/>
</dbReference>
<evidence type="ECO:0000256" key="4">
    <source>
        <dbReference type="ARBA" id="ARBA00022723"/>
    </source>
</evidence>
<dbReference type="EMBL" id="VWPK01000043">
    <property type="protein sequence ID" value="KAA5609836.1"/>
    <property type="molecule type" value="Genomic_DNA"/>
</dbReference>
<dbReference type="GO" id="GO:0005524">
    <property type="term" value="F:ATP binding"/>
    <property type="evidence" value="ECO:0007669"/>
    <property type="project" value="UniProtKB-KW"/>
</dbReference>
<gene>
    <name evidence="12" type="primary">cas3</name>
    <name evidence="12" type="ORF">F1189_22360</name>
</gene>
<dbReference type="RefSeq" id="WP_150043102.1">
    <property type="nucleotide sequence ID" value="NZ_VWPK01000043.1"/>
</dbReference>
<dbReference type="InterPro" id="IPR006474">
    <property type="entry name" value="Helicase_Cas3_CRISPR-ass_core"/>
</dbReference>
<keyword evidence="8" id="KW-0067">ATP-binding</keyword>
<dbReference type="CDD" id="cd09641">
    <property type="entry name" value="Cas3''_I"/>
    <property type="match status" value="1"/>
</dbReference>
<dbReference type="AlphaFoldDB" id="A0A5M6INJ6"/>
<keyword evidence="3" id="KW-0540">Nuclease</keyword>
<dbReference type="InterPro" id="IPR027417">
    <property type="entry name" value="P-loop_NTPase"/>
</dbReference>
<comment type="similarity">
    <text evidence="2">In the central section; belongs to the CRISPR-associated helicase Cas3 family.</text>
</comment>
<keyword evidence="7" id="KW-0347">Helicase</keyword>
<evidence type="ECO:0000256" key="3">
    <source>
        <dbReference type="ARBA" id="ARBA00022722"/>
    </source>
</evidence>
<dbReference type="InterPro" id="IPR050547">
    <property type="entry name" value="DEAD_box_RNA_helicases"/>
</dbReference>
<dbReference type="GO" id="GO:0003724">
    <property type="term" value="F:RNA helicase activity"/>
    <property type="evidence" value="ECO:0007669"/>
    <property type="project" value="TreeGrafter"/>
</dbReference>
<dbReference type="GO" id="GO:0016787">
    <property type="term" value="F:hydrolase activity"/>
    <property type="evidence" value="ECO:0007669"/>
    <property type="project" value="UniProtKB-KW"/>
</dbReference>
<dbReference type="GO" id="GO:0003723">
    <property type="term" value="F:RNA binding"/>
    <property type="evidence" value="ECO:0007669"/>
    <property type="project" value="TreeGrafter"/>
</dbReference>
<dbReference type="Gene3D" id="3.40.50.300">
    <property type="entry name" value="P-loop containing nucleotide triphosphate hydrolases"/>
    <property type="match status" value="1"/>
</dbReference>
<organism evidence="12 13">
    <name type="scientific">Rhodovastum atsumiense</name>
    <dbReference type="NCBI Taxonomy" id="504468"/>
    <lineage>
        <taxon>Bacteria</taxon>
        <taxon>Pseudomonadati</taxon>
        <taxon>Pseudomonadota</taxon>
        <taxon>Alphaproteobacteria</taxon>
        <taxon>Acetobacterales</taxon>
        <taxon>Acetobacteraceae</taxon>
        <taxon>Rhodovastum</taxon>
    </lineage>
</organism>
<dbReference type="OrthoDB" id="9810236at2"/>
<keyword evidence="13" id="KW-1185">Reference proteome</keyword>
<dbReference type="Pfam" id="PF18019">
    <property type="entry name" value="Cas3_HD"/>
    <property type="match status" value="1"/>
</dbReference>
<comment type="similarity">
    <text evidence="1">In the N-terminal section; belongs to the CRISPR-associated nuclease Cas3-HD family.</text>
</comment>
<evidence type="ECO:0000256" key="6">
    <source>
        <dbReference type="ARBA" id="ARBA00022801"/>
    </source>
</evidence>
<dbReference type="InterPro" id="IPR038257">
    <property type="entry name" value="CRISPR-assoc_Cas3_HD_sf"/>
</dbReference>
<comment type="caution">
    <text evidence="12">The sequence shown here is derived from an EMBL/GenBank/DDBJ whole genome shotgun (WGS) entry which is preliminary data.</text>
</comment>
<protein>
    <submittedName>
        <fullName evidence="12">CRISPR-associated helicase Cas3</fullName>
    </submittedName>
</protein>
<reference evidence="12 13" key="1">
    <citation type="submission" date="2019-09" db="EMBL/GenBank/DDBJ databases">
        <title>Genome sequence of Rhodovastum atsumiense, a diverse member of the Acetobacteraceae family of non-sulfur purple photosynthetic bacteria.</title>
        <authorList>
            <person name="Meyer T."/>
            <person name="Kyndt J."/>
        </authorList>
    </citation>
    <scope>NUCLEOTIDE SEQUENCE [LARGE SCALE GENOMIC DNA]</scope>
    <source>
        <strain evidence="12 13">DSM 21279</strain>
    </source>
</reference>
<evidence type="ECO:0000259" key="10">
    <source>
        <dbReference type="PROSITE" id="PS51192"/>
    </source>
</evidence>
<dbReference type="Proteomes" id="UP000325255">
    <property type="component" value="Unassembled WGS sequence"/>
</dbReference>
<evidence type="ECO:0000313" key="13">
    <source>
        <dbReference type="Proteomes" id="UP000325255"/>
    </source>
</evidence>
<keyword evidence="4" id="KW-0479">Metal-binding</keyword>
<dbReference type="InterPro" id="IPR014001">
    <property type="entry name" value="Helicase_ATP-bd"/>
</dbReference>
<keyword evidence="6" id="KW-0378">Hydrolase</keyword>
<keyword evidence="9" id="KW-0051">Antiviral defense</keyword>
<evidence type="ECO:0000256" key="9">
    <source>
        <dbReference type="ARBA" id="ARBA00023118"/>
    </source>
</evidence>
<dbReference type="GO" id="GO:0051607">
    <property type="term" value="P:defense response to virus"/>
    <property type="evidence" value="ECO:0007669"/>
    <property type="project" value="UniProtKB-KW"/>
</dbReference>
<dbReference type="GO" id="GO:0046872">
    <property type="term" value="F:metal ion binding"/>
    <property type="evidence" value="ECO:0007669"/>
    <property type="project" value="UniProtKB-KW"/>
</dbReference>
<dbReference type="PROSITE" id="PS51643">
    <property type="entry name" value="HD_CAS3"/>
    <property type="match status" value="1"/>
</dbReference>
<keyword evidence="5" id="KW-0547">Nucleotide-binding</keyword>
<dbReference type="GO" id="GO:0004518">
    <property type="term" value="F:nuclease activity"/>
    <property type="evidence" value="ECO:0007669"/>
    <property type="project" value="UniProtKB-KW"/>
</dbReference>
<dbReference type="PANTHER" id="PTHR47963:SF9">
    <property type="entry name" value="CRISPR-ASSOCIATED ENDONUCLEASE_HELICASE CAS3"/>
    <property type="match status" value="1"/>
</dbReference>
<dbReference type="SMART" id="SM00487">
    <property type="entry name" value="DEXDc"/>
    <property type="match status" value="1"/>
</dbReference>
<dbReference type="Pfam" id="PF22590">
    <property type="entry name" value="Cas3-like_C_2"/>
    <property type="match status" value="1"/>
</dbReference>
<dbReference type="InterPro" id="IPR006483">
    <property type="entry name" value="CRISPR-assoc_Cas3_HD"/>
</dbReference>
<feature type="domain" description="HD Cas3-type" evidence="11">
    <location>
        <begin position="19"/>
        <end position="219"/>
    </location>
</feature>
<name>A0A5M6INJ6_9PROT</name>
<proteinExistence type="inferred from homology"/>
<evidence type="ECO:0000256" key="8">
    <source>
        <dbReference type="ARBA" id="ARBA00022840"/>
    </source>
</evidence>
<dbReference type="InterPro" id="IPR054712">
    <property type="entry name" value="Cas3-like_dom"/>
</dbReference>
<dbReference type="NCBIfam" id="TIGR01587">
    <property type="entry name" value="cas3_core"/>
    <property type="match status" value="1"/>
</dbReference>
<evidence type="ECO:0000256" key="7">
    <source>
        <dbReference type="ARBA" id="ARBA00022806"/>
    </source>
</evidence>
<feature type="domain" description="Helicase ATP-binding" evidence="10">
    <location>
        <begin position="294"/>
        <end position="501"/>
    </location>
</feature>